<feature type="active site" description="Proton acceptor" evidence="8">
    <location>
        <position position="66"/>
    </location>
</feature>
<organism evidence="9 10">
    <name type="scientific">Chitinimonas prasina</name>
    <dbReference type="NCBI Taxonomy" id="1434937"/>
    <lineage>
        <taxon>Bacteria</taxon>
        <taxon>Pseudomonadati</taxon>
        <taxon>Pseudomonadota</taxon>
        <taxon>Betaproteobacteria</taxon>
        <taxon>Neisseriales</taxon>
        <taxon>Chitinibacteraceae</taxon>
        <taxon>Chitinimonas</taxon>
    </lineage>
</organism>
<feature type="binding site" evidence="8">
    <location>
        <position position="64"/>
    </location>
    <ligand>
        <name>Zn(2+)</name>
        <dbReference type="ChEBI" id="CHEBI:29105"/>
        <label>1</label>
        <note>catalytic</note>
    </ligand>
</feature>
<dbReference type="PANTHER" id="PTHR46018:SF2">
    <property type="entry name" value="ZINC PHOSPHODIESTERASE ELAC PROTEIN 1"/>
    <property type="match status" value="1"/>
</dbReference>
<comment type="caution">
    <text evidence="9">The sequence shown here is derived from an EMBL/GenBank/DDBJ whole genome shotgun (WGS) entry which is preliminary data.</text>
</comment>
<evidence type="ECO:0000256" key="5">
    <source>
        <dbReference type="ARBA" id="ARBA00022759"/>
    </source>
</evidence>
<feature type="binding site" evidence="8">
    <location>
        <position position="267"/>
    </location>
    <ligand>
        <name>Zn(2+)</name>
        <dbReference type="ChEBI" id="CHEBI:29105"/>
        <label>2</label>
        <note>catalytic</note>
    </ligand>
</feature>
<feature type="binding site" evidence="8">
    <location>
        <position position="62"/>
    </location>
    <ligand>
        <name>Zn(2+)</name>
        <dbReference type="ChEBI" id="CHEBI:29105"/>
        <label>1</label>
        <note>catalytic</note>
    </ligand>
</feature>
<comment type="catalytic activity">
    <reaction evidence="8">
        <text>Endonucleolytic cleavage of RNA, removing extra 3' nucleotides from tRNA precursor, generating 3' termini of tRNAs. A 3'-hydroxy group is left at the tRNA terminus and a 5'-phosphoryl group is left at the trailer molecule.</text>
        <dbReference type="EC" id="3.1.26.11"/>
    </reaction>
</comment>
<dbReference type="PANTHER" id="PTHR46018">
    <property type="entry name" value="ZINC PHOSPHODIESTERASE ELAC PROTEIN 1"/>
    <property type="match status" value="1"/>
</dbReference>
<evidence type="ECO:0000256" key="8">
    <source>
        <dbReference type="HAMAP-Rule" id="MF_01818"/>
    </source>
</evidence>
<keyword evidence="4 8" id="KW-0479">Metal-binding</keyword>
<dbReference type="HAMAP" id="MF_01818">
    <property type="entry name" value="RNase_Z_BN"/>
    <property type="match status" value="1"/>
</dbReference>
<accession>A0ABQ5YGU7</accession>
<comment type="function">
    <text evidence="8">Zinc phosphodiesterase, which displays some tRNA 3'-processing endonuclease activity. Probably involved in tRNA maturation, by removing a 3'-trailer from precursor tRNA.</text>
</comment>
<dbReference type="Proteomes" id="UP001156706">
    <property type="component" value="Unassembled WGS sequence"/>
</dbReference>
<keyword evidence="3 8" id="KW-0540">Nuclease</keyword>
<evidence type="ECO:0000256" key="1">
    <source>
        <dbReference type="ARBA" id="ARBA00011738"/>
    </source>
</evidence>
<proteinExistence type="inferred from homology"/>
<dbReference type="SUPFAM" id="SSF56281">
    <property type="entry name" value="Metallo-hydrolase/oxidoreductase"/>
    <property type="match status" value="1"/>
</dbReference>
<dbReference type="Gene3D" id="3.60.15.10">
    <property type="entry name" value="Ribonuclease Z/Hydroxyacylglutathione hydrolase-like"/>
    <property type="match status" value="1"/>
</dbReference>
<dbReference type="CDD" id="cd07717">
    <property type="entry name" value="RNaseZ_ZiPD-like_MBL-fold"/>
    <property type="match status" value="1"/>
</dbReference>
<keyword evidence="2 8" id="KW-0819">tRNA processing</keyword>
<feature type="binding site" evidence="8">
    <location>
        <position position="67"/>
    </location>
    <ligand>
        <name>Zn(2+)</name>
        <dbReference type="ChEBI" id="CHEBI:29105"/>
        <label>2</label>
        <note>catalytic</note>
    </ligand>
</feature>
<feature type="binding site" evidence="8">
    <location>
        <position position="139"/>
    </location>
    <ligand>
        <name>Zn(2+)</name>
        <dbReference type="ChEBI" id="CHEBI:29105"/>
        <label>1</label>
        <note>catalytic</note>
    </ligand>
</feature>
<dbReference type="InterPro" id="IPR036866">
    <property type="entry name" value="RibonucZ/Hydroxyglut_hydro"/>
</dbReference>
<dbReference type="RefSeq" id="WP_284195684.1">
    <property type="nucleotide sequence ID" value="NZ_BSOG01000001.1"/>
</dbReference>
<sequence>MDLIFLGTSSGTPTKQRNVTGLALLEETGSNWYLVDCGEATQHQLLHTALSVHDLQAILITHVHGDHCYGLPGLLASAAMLGRKQPLTIIAPAGVADWIRATQQLTALFLPYTLQFLSVEELGSWQHNNWTVRALPLSHRVPSYAYCFTETTVEATLDTARLAAEGIPPGPLWGLLKKGGEAVHAGRTLKGNDYLLPPRAPRRIVVGGDNDNPDLLAEACATAQVLVHEATYTQDVADKVGDVGHSAAARVAGFAEAAGLPHLVLTHFSARYQADISASPSIDDIRAEAAAQYRGQLWLAEDFARYRLNKAGQLSLVG</sequence>
<keyword evidence="7 8" id="KW-0862">Zinc</keyword>
<keyword evidence="6 8" id="KW-0378">Hydrolase</keyword>
<keyword evidence="10" id="KW-1185">Reference proteome</keyword>
<evidence type="ECO:0000256" key="2">
    <source>
        <dbReference type="ARBA" id="ARBA00022694"/>
    </source>
</evidence>
<comment type="similarity">
    <text evidence="8">Belongs to the RNase Z family.</text>
</comment>
<evidence type="ECO:0000313" key="10">
    <source>
        <dbReference type="Proteomes" id="UP001156706"/>
    </source>
</evidence>
<dbReference type="EC" id="3.1.26.11" evidence="8"/>
<comment type="subunit">
    <text evidence="1 8">Homodimer.</text>
</comment>
<evidence type="ECO:0000256" key="3">
    <source>
        <dbReference type="ARBA" id="ARBA00022722"/>
    </source>
</evidence>
<evidence type="ECO:0000256" key="4">
    <source>
        <dbReference type="ARBA" id="ARBA00022723"/>
    </source>
</evidence>
<feature type="binding site" evidence="8">
    <location>
        <position position="66"/>
    </location>
    <ligand>
        <name>Zn(2+)</name>
        <dbReference type="ChEBI" id="CHEBI:29105"/>
        <label>2</label>
        <note>catalytic</note>
    </ligand>
</feature>
<dbReference type="EMBL" id="BSOG01000001">
    <property type="protein sequence ID" value="GLR12565.1"/>
    <property type="molecule type" value="Genomic_DNA"/>
</dbReference>
<feature type="binding site" evidence="8">
    <location>
        <position position="209"/>
    </location>
    <ligand>
        <name>Zn(2+)</name>
        <dbReference type="ChEBI" id="CHEBI:29105"/>
        <label>1</label>
        <note>catalytic</note>
    </ligand>
</feature>
<evidence type="ECO:0000256" key="6">
    <source>
        <dbReference type="ARBA" id="ARBA00022801"/>
    </source>
</evidence>
<dbReference type="Pfam" id="PF23023">
    <property type="entry name" value="Anti-Pycsar_Apyc1"/>
    <property type="match status" value="1"/>
</dbReference>
<dbReference type="InterPro" id="IPR013471">
    <property type="entry name" value="RNase_Z/BN"/>
</dbReference>
<gene>
    <name evidence="8 9" type="primary">rnz</name>
    <name evidence="9" type="ORF">GCM10007907_13550</name>
</gene>
<name>A0ABQ5YGU7_9NEIS</name>
<keyword evidence="5 8" id="KW-0255">Endonuclease</keyword>
<evidence type="ECO:0000256" key="7">
    <source>
        <dbReference type="ARBA" id="ARBA00022833"/>
    </source>
</evidence>
<protein>
    <recommendedName>
        <fullName evidence="8">Ribonuclease Z</fullName>
        <shortName evidence="8">RNase Z</shortName>
        <ecNumber evidence="8">3.1.26.11</ecNumber>
    </recommendedName>
    <alternativeName>
        <fullName evidence="8">tRNA 3 endonuclease</fullName>
    </alternativeName>
    <alternativeName>
        <fullName evidence="8">tRNase Z</fullName>
    </alternativeName>
</protein>
<feature type="binding site" evidence="8">
    <location>
        <position position="209"/>
    </location>
    <ligand>
        <name>Zn(2+)</name>
        <dbReference type="ChEBI" id="CHEBI:29105"/>
        <label>2</label>
        <note>catalytic</note>
    </ligand>
</feature>
<evidence type="ECO:0000313" key="9">
    <source>
        <dbReference type="EMBL" id="GLR12565.1"/>
    </source>
</evidence>
<reference evidence="10" key="1">
    <citation type="journal article" date="2019" name="Int. J. Syst. Evol. Microbiol.">
        <title>The Global Catalogue of Microorganisms (GCM) 10K type strain sequencing project: providing services to taxonomists for standard genome sequencing and annotation.</title>
        <authorList>
            <consortium name="The Broad Institute Genomics Platform"/>
            <consortium name="The Broad Institute Genome Sequencing Center for Infectious Disease"/>
            <person name="Wu L."/>
            <person name="Ma J."/>
        </authorList>
    </citation>
    <scope>NUCLEOTIDE SEQUENCE [LARGE SCALE GENOMIC DNA]</scope>
    <source>
        <strain evidence="10">NBRC 110044</strain>
    </source>
</reference>
<comment type="cofactor">
    <cofactor evidence="8">
        <name>Zn(2+)</name>
        <dbReference type="ChEBI" id="CHEBI:29105"/>
    </cofactor>
    <text evidence="8">Binds 2 Zn(2+) ions.</text>
</comment>